<dbReference type="EC" id="3.1.3.2" evidence="3"/>
<keyword evidence="1 3" id="KW-0732">Signal</keyword>
<comment type="similarity">
    <text evidence="3">Belongs to the metallophosphoesterase superfamily. Purple acid phosphatase family.</text>
</comment>
<feature type="chain" id="PRO_5038161187" description="Purple acid phosphatase" evidence="3">
    <location>
        <begin position="18"/>
        <end position="443"/>
    </location>
</feature>
<evidence type="ECO:0000256" key="2">
    <source>
        <dbReference type="ARBA" id="ARBA00023180"/>
    </source>
</evidence>
<dbReference type="PANTHER" id="PTHR45867">
    <property type="entry name" value="PURPLE ACID PHOSPHATASE"/>
    <property type="match status" value="1"/>
</dbReference>
<keyword evidence="3" id="KW-0378">Hydrolase</keyword>
<evidence type="ECO:0000256" key="1">
    <source>
        <dbReference type="ARBA" id="ARBA00022729"/>
    </source>
</evidence>
<feature type="domain" description="Calcineurin-like phosphoesterase" evidence="4">
    <location>
        <begin position="133"/>
        <end position="344"/>
    </location>
</feature>
<dbReference type="Pfam" id="PF00149">
    <property type="entry name" value="Metallophos"/>
    <property type="match status" value="1"/>
</dbReference>
<dbReference type="InterPro" id="IPR029052">
    <property type="entry name" value="Metallo-depent_PP-like"/>
</dbReference>
<dbReference type="AlphaFoldDB" id="A0A914DGZ0"/>
<evidence type="ECO:0000259" key="5">
    <source>
        <dbReference type="Pfam" id="PF14008"/>
    </source>
</evidence>
<evidence type="ECO:0000256" key="3">
    <source>
        <dbReference type="RuleBase" id="RU361203"/>
    </source>
</evidence>
<reference evidence="8" key="1">
    <citation type="submission" date="2022-11" db="UniProtKB">
        <authorList>
            <consortium name="WormBaseParasite"/>
        </authorList>
    </citation>
    <scope>IDENTIFICATION</scope>
</reference>
<dbReference type="GO" id="GO:0046872">
    <property type="term" value="F:metal ion binding"/>
    <property type="evidence" value="ECO:0007669"/>
    <property type="project" value="InterPro"/>
</dbReference>
<feature type="domain" description="Purple acid phosphatase N-terminal" evidence="6">
    <location>
        <begin position="29"/>
        <end position="123"/>
    </location>
</feature>
<evidence type="ECO:0000313" key="8">
    <source>
        <dbReference type="WBParaSite" id="ACRNAN_scaffold2663.g18176.t1"/>
    </source>
</evidence>
<dbReference type="Pfam" id="PF16656">
    <property type="entry name" value="Pur_ac_phosph_N"/>
    <property type="match status" value="1"/>
</dbReference>
<dbReference type="InterPro" id="IPR025733">
    <property type="entry name" value="PAPs_C"/>
</dbReference>
<dbReference type="PANTHER" id="PTHR45867:SF10">
    <property type="entry name" value="PURPLE ACID PHOSPHATASE"/>
    <property type="match status" value="1"/>
</dbReference>
<comment type="catalytic activity">
    <reaction evidence="3">
        <text>a phosphate monoester + H2O = an alcohol + phosphate</text>
        <dbReference type="Rhea" id="RHEA:15017"/>
        <dbReference type="ChEBI" id="CHEBI:15377"/>
        <dbReference type="ChEBI" id="CHEBI:30879"/>
        <dbReference type="ChEBI" id="CHEBI:43474"/>
        <dbReference type="ChEBI" id="CHEBI:67140"/>
        <dbReference type="EC" id="3.1.3.2"/>
    </reaction>
</comment>
<evidence type="ECO:0000259" key="6">
    <source>
        <dbReference type="Pfam" id="PF16656"/>
    </source>
</evidence>
<dbReference type="InterPro" id="IPR004843">
    <property type="entry name" value="Calcineurin-like_PHP"/>
</dbReference>
<dbReference type="Gene3D" id="3.60.21.10">
    <property type="match status" value="1"/>
</dbReference>
<protein>
    <recommendedName>
        <fullName evidence="3">Purple acid phosphatase</fullName>
        <ecNumber evidence="3">3.1.3.2</ecNumber>
    </recommendedName>
</protein>
<dbReference type="Proteomes" id="UP000887540">
    <property type="component" value="Unplaced"/>
</dbReference>
<dbReference type="SUPFAM" id="SSF56300">
    <property type="entry name" value="Metallo-dependent phosphatases"/>
    <property type="match status" value="1"/>
</dbReference>
<dbReference type="CDD" id="cd00839">
    <property type="entry name" value="MPP_PAPs"/>
    <property type="match status" value="1"/>
</dbReference>
<feature type="domain" description="Purple acid phosphatase C-terminal" evidence="5">
    <location>
        <begin position="367"/>
        <end position="429"/>
    </location>
</feature>
<accession>A0A914DGZ0</accession>
<dbReference type="GO" id="GO:0003993">
    <property type="term" value="F:acid phosphatase activity"/>
    <property type="evidence" value="ECO:0007669"/>
    <property type="project" value="UniProtKB-EC"/>
</dbReference>
<dbReference type="InterPro" id="IPR041792">
    <property type="entry name" value="MPP_PAP"/>
</dbReference>
<evidence type="ECO:0000313" key="7">
    <source>
        <dbReference type="Proteomes" id="UP000887540"/>
    </source>
</evidence>
<dbReference type="WBParaSite" id="ACRNAN_scaffold2663.g18176.t1">
    <property type="protein sequence ID" value="ACRNAN_scaffold2663.g18176.t1"/>
    <property type="gene ID" value="ACRNAN_scaffold2663.g18176"/>
</dbReference>
<dbReference type="InterPro" id="IPR015914">
    <property type="entry name" value="PAPs_N"/>
</dbReference>
<proteinExistence type="inferred from homology"/>
<keyword evidence="7" id="KW-1185">Reference proteome</keyword>
<dbReference type="InterPro" id="IPR008963">
    <property type="entry name" value="Purple_acid_Pase-like_N"/>
</dbReference>
<feature type="signal peptide" evidence="3">
    <location>
        <begin position="1"/>
        <end position="17"/>
    </location>
</feature>
<dbReference type="Gene3D" id="2.60.40.380">
    <property type="entry name" value="Purple acid phosphatase-like, N-terminal"/>
    <property type="match status" value="1"/>
</dbReference>
<sequence>MFCKIGIFLLVAKLSEGLVLPRQAASNAPEQIRISLGKDPNSMVIMWTTMQALNNPLTVPQVVYGVNPFYLKSSSNASINKFVYSGGQQYIYTATLQNLTPATRYYYQAGSTEGWSLTWNFTTFPSGNNFPYTVAIFGDLGNKDGASYPFLKQGAANNQFDIIFHIGDFAYNLFTNDGKVGDEWMREMQEIMATKPYMVIAGNHEWESDNMNFTHYRNRFSVPINNAYNDSQFYSFNVGPVHYVGVSSEYYFYENVVPLVNAQYQWLVNDLKTADANRQNQPWIIAGQHRPYYSSQKDDSCCNEVVENYLDYFMKDGNSTVPGLEKPYIDNSVDMVFWGHVHSYERTYPVANMTAYKDGNPYHNPKAPVYICTGGAGNQEGHTGFTHPPSPWSAQRIDRFGYTLLHVYNNTHLYMEQIDANNNGTVMDSVWITKDPGFQRNFW</sequence>
<name>A0A914DGZ0_9BILA</name>
<evidence type="ECO:0000259" key="4">
    <source>
        <dbReference type="Pfam" id="PF00149"/>
    </source>
</evidence>
<dbReference type="Pfam" id="PF14008">
    <property type="entry name" value="Metallophos_C"/>
    <property type="match status" value="1"/>
</dbReference>
<keyword evidence="2" id="KW-0325">Glycoprotein</keyword>
<organism evidence="7 8">
    <name type="scientific">Acrobeloides nanus</name>
    <dbReference type="NCBI Taxonomy" id="290746"/>
    <lineage>
        <taxon>Eukaryota</taxon>
        <taxon>Metazoa</taxon>
        <taxon>Ecdysozoa</taxon>
        <taxon>Nematoda</taxon>
        <taxon>Chromadorea</taxon>
        <taxon>Rhabditida</taxon>
        <taxon>Tylenchina</taxon>
        <taxon>Cephalobomorpha</taxon>
        <taxon>Cephaloboidea</taxon>
        <taxon>Cephalobidae</taxon>
        <taxon>Acrobeloides</taxon>
    </lineage>
</organism>
<dbReference type="SUPFAM" id="SSF49363">
    <property type="entry name" value="Purple acid phosphatase, N-terminal domain"/>
    <property type="match status" value="1"/>
</dbReference>